<evidence type="ECO:0000313" key="3">
    <source>
        <dbReference type="Proteomes" id="UP000094527"/>
    </source>
</evidence>
<dbReference type="EMBL" id="LJIJ01000045">
    <property type="protein sequence ID" value="ODN04383.1"/>
    <property type="molecule type" value="Genomic_DNA"/>
</dbReference>
<dbReference type="Proteomes" id="UP000094527">
    <property type="component" value="Unassembled WGS sequence"/>
</dbReference>
<feature type="region of interest" description="Disordered" evidence="1">
    <location>
        <begin position="38"/>
        <end position="63"/>
    </location>
</feature>
<feature type="region of interest" description="Disordered" evidence="1">
    <location>
        <begin position="1"/>
        <end position="22"/>
    </location>
</feature>
<reference evidence="2 3" key="1">
    <citation type="journal article" date="2016" name="Genome Biol. Evol.">
        <title>Gene Family Evolution Reflects Adaptation to Soil Environmental Stressors in the Genome of the Collembolan Orchesella cincta.</title>
        <authorList>
            <person name="Faddeeva-Vakhrusheva A."/>
            <person name="Derks M.F."/>
            <person name="Anvar S.Y."/>
            <person name="Agamennone V."/>
            <person name="Suring W."/>
            <person name="Smit S."/>
            <person name="van Straalen N.M."/>
            <person name="Roelofs D."/>
        </authorList>
    </citation>
    <scope>NUCLEOTIDE SEQUENCE [LARGE SCALE GENOMIC DNA]</scope>
    <source>
        <tissue evidence="2">Mixed pool</tissue>
    </source>
</reference>
<proteinExistence type="predicted"/>
<protein>
    <submittedName>
        <fullName evidence="2">Uncharacterized protein</fullName>
    </submittedName>
</protein>
<organism evidence="2 3">
    <name type="scientific">Orchesella cincta</name>
    <name type="common">Springtail</name>
    <name type="synonym">Podura cincta</name>
    <dbReference type="NCBI Taxonomy" id="48709"/>
    <lineage>
        <taxon>Eukaryota</taxon>
        <taxon>Metazoa</taxon>
        <taxon>Ecdysozoa</taxon>
        <taxon>Arthropoda</taxon>
        <taxon>Hexapoda</taxon>
        <taxon>Collembola</taxon>
        <taxon>Entomobryomorpha</taxon>
        <taxon>Entomobryoidea</taxon>
        <taxon>Orchesellidae</taxon>
        <taxon>Orchesellinae</taxon>
        <taxon>Orchesella</taxon>
    </lineage>
</organism>
<evidence type="ECO:0000256" key="1">
    <source>
        <dbReference type="SAM" id="MobiDB-lite"/>
    </source>
</evidence>
<name>A0A1D2NGJ3_ORCCI</name>
<feature type="region of interest" description="Disordered" evidence="1">
    <location>
        <begin position="167"/>
        <end position="232"/>
    </location>
</feature>
<dbReference type="AlphaFoldDB" id="A0A1D2NGJ3"/>
<feature type="region of interest" description="Disordered" evidence="1">
    <location>
        <begin position="321"/>
        <end position="364"/>
    </location>
</feature>
<feature type="compositionally biased region" description="Acidic residues" evidence="1">
    <location>
        <begin position="222"/>
        <end position="232"/>
    </location>
</feature>
<comment type="caution">
    <text evidence="2">The sequence shown here is derived from an EMBL/GenBank/DDBJ whole genome shotgun (WGS) entry which is preliminary data.</text>
</comment>
<sequence length="364" mass="40421">SKNHTLTAREFHHAQAPKPTSNVLSNVLYPSLESPFSNAYHNNQKVRKNEERPRLATGIKSQGDIPKCLSSKAAMKSPENLFRHRSQVLQLRIQNSSFIDEEETMENNTNFTAQEDFYISRTVPAASSTIHGISPIRRVAPKVPQTIFKSPHAPAARPSRFPSFNTSNVSSALNSTSSSSKSVLSFVDRSPPKNRNRRKSNPFIDSEAEESGDESDRSHYDDMDDFEGLDDVDDSFVTHDESFGVTDSQQVRYLESVKDSVPVKFGRVETPLSPKATGGVGDESGESCYEEDSICQDEVEFVDVGVFTQAMHAAKVDLALNGSSQGRQTRRAKRQAALNAAAPQKTTKQRRRIVVMDDSSDEDY</sequence>
<gene>
    <name evidence="2" type="ORF">Ocin01_02287</name>
</gene>
<evidence type="ECO:0000313" key="2">
    <source>
        <dbReference type="EMBL" id="ODN04383.1"/>
    </source>
</evidence>
<accession>A0A1D2NGJ3</accession>
<keyword evidence="3" id="KW-1185">Reference proteome</keyword>
<feature type="non-terminal residue" evidence="2">
    <location>
        <position position="1"/>
    </location>
</feature>
<feature type="compositionally biased region" description="Low complexity" evidence="1">
    <location>
        <begin position="167"/>
        <end position="185"/>
    </location>
</feature>